<feature type="region of interest" description="Disordered" evidence="1">
    <location>
        <begin position="1"/>
        <end position="95"/>
    </location>
</feature>
<proteinExistence type="predicted"/>
<keyword evidence="3" id="KW-1185">Reference proteome</keyword>
<evidence type="ECO:0000313" key="3">
    <source>
        <dbReference type="Proteomes" id="UP001281761"/>
    </source>
</evidence>
<name>A0ABQ9YEW1_9EUKA</name>
<dbReference type="EMBL" id="JARBJD010000011">
    <property type="protein sequence ID" value="KAK2962293.1"/>
    <property type="molecule type" value="Genomic_DNA"/>
</dbReference>
<evidence type="ECO:0000313" key="2">
    <source>
        <dbReference type="EMBL" id="KAK2962293.1"/>
    </source>
</evidence>
<accession>A0ABQ9YEW1</accession>
<organism evidence="2 3">
    <name type="scientific">Blattamonas nauphoetae</name>
    <dbReference type="NCBI Taxonomy" id="2049346"/>
    <lineage>
        <taxon>Eukaryota</taxon>
        <taxon>Metamonada</taxon>
        <taxon>Preaxostyla</taxon>
        <taxon>Oxymonadida</taxon>
        <taxon>Blattamonas</taxon>
    </lineage>
</organism>
<reference evidence="2 3" key="1">
    <citation type="journal article" date="2022" name="bioRxiv">
        <title>Genomics of Preaxostyla Flagellates Illuminates Evolutionary Transitions and the Path Towards Mitochondrial Loss.</title>
        <authorList>
            <person name="Novak L.V.F."/>
            <person name="Treitli S.C."/>
            <person name="Pyrih J."/>
            <person name="Halakuc P."/>
            <person name="Pipaliya S.V."/>
            <person name="Vacek V."/>
            <person name="Brzon O."/>
            <person name="Soukal P."/>
            <person name="Eme L."/>
            <person name="Dacks J.B."/>
            <person name="Karnkowska A."/>
            <person name="Elias M."/>
            <person name="Hampl V."/>
        </authorList>
    </citation>
    <scope>NUCLEOTIDE SEQUENCE [LARGE SCALE GENOMIC DNA]</scope>
    <source>
        <strain evidence="2">NAU3</strain>
        <tissue evidence="2">Gut</tissue>
    </source>
</reference>
<dbReference type="Proteomes" id="UP001281761">
    <property type="component" value="Unassembled WGS sequence"/>
</dbReference>
<sequence length="125" mass="13882">MPSSGDTNSSDWEDESEMIITNSSETGTTLESSQPLSPTETSTDWKEMEETEGGPIKRSSITPEETPKRRKRRKPDKGLDPTLALERKDHRQDVKAKPALALSCRRFEESAFLNDQITATSPEGG</sequence>
<feature type="compositionally biased region" description="Polar residues" evidence="1">
    <location>
        <begin position="1"/>
        <end position="10"/>
    </location>
</feature>
<gene>
    <name evidence="2" type="ORF">BLNAU_2536</name>
</gene>
<evidence type="ECO:0000256" key="1">
    <source>
        <dbReference type="SAM" id="MobiDB-lite"/>
    </source>
</evidence>
<feature type="compositionally biased region" description="Basic and acidic residues" evidence="1">
    <location>
        <begin position="85"/>
        <end position="95"/>
    </location>
</feature>
<protein>
    <submittedName>
        <fullName evidence="2">Uncharacterized protein</fullName>
    </submittedName>
</protein>
<comment type="caution">
    <text evidence="2">The sequence shown here is derived from an EMBL/GenBank/DDBJ whole genome shotgun (WGS) entry which is preliminary data.</text>
</comment>
<feature type="compositionally biased region" description="Polar residues" evidence="1">
    <location>
        <begin position="19"/>
        <end position="42"/>
    </location>
</feature>